<dbReference type="OrthoDB" id="3574324at2"/>
<dbReference type="Proteomes" id="UP000282957">
    <property type="component" value="Unassembled WGS sequence"/>
</dbReference>
<dbReference type="AlphaFoldDB" id="A0A437MIP1"/>
<comment type="caution">
    <text evidence="1">The sequence shown here is derived from an EMBL/GenBank/DDBJ whole genome shotgun (WGS) entry which is preliminary data.</text>
</comment>
<organism evidence="1 2">
    <name type="scientific">Rhodovarius crocodyli</name>
    <dbReference type="NCBI Taxonomy" id="1979269"/>
    <lineage>
        <taxon>Bacteria</taxon>
        <taxon>Pseudomonadati</taxon>
        <taxon>Pseudomonadota</taxon>
        <taxon>Alphaproteobacteria</taxon>
        <taxon>Acetobacterales</taxon>
        <taxon>Roseomonadaceae</taxon>
        <taxon>Rhodovarius</taxon>
    </lineage>
</organism>
<dbReference type="InterPro" id="IPR029032">
    <property type="entry name" value="AhpD-like"/>
</dbReference>
<dbReference type="RefSeq" id="WP_127786701.1">
    <property type="nucleotide sequence ID" value="NZ_SACL01000002.1"/>
</dbReference>
<dbReference type="EMBL" id="SACL01000002">
    <property type="protein sequence ID" value="RVT97473.1"/>
    <property type="molecule type" value="Genomic_DNA"/>
</dbReference>
<accession>A0A437MIP1</accession>
<reference evidence="1 2" key="1">
    <citation type="submission" date="2019-01" db="EMBL/GenBank/DDBJ databases">
        <authorList>
            <person name="Chen W.-M."/>
        </authorList>
    </citation>
    <scope>NUCLEOTIDE SEQUENCE [LARGE SCALE GENOMIC DNA]</scope>
    <source>
        <strain evidence="1 2">CCP-6</strain>
    </source>
</reference>
<keyword evidence="2" id="KW-1185">Reference proteome</keyword>
<gene>
    <name evidence="1" type="ORF">EOD42_06495</name>
</gene>
<protein>
    <submittedName>
        <fullName evidence="1">Uncharacterized protein</fullName>
    </submittedName>
</protein>
<evidence type="ECO:0000313" key="1">
    <source>
        <dbReference type="EMBL" id="RVT97473.1"/>
    </source>
</evidence>
<sequence>MAGDPVPAVTEAEARGETADIFADLRGVMGVKVVNLIWRHIATIPGALPAAWGMLRPLYASGAVEEQSRALRAALELPHLAPIPTPPAIRDILTAYDTGNGLNLLGLNALLLRLDGAAVIPAGLPPRPAPAPGPALPPLLNLDAMDAATAARVLRLNLMGASDGGAILASLYRHLAHWPDYLSAAENRLAPLAADGRLENIIETTRGLARRQAQALLRGMGPDLPPPAALAPLRAGVSAFTSHAIARMVPIGAMLYRAATP</sequence>
<proteinExistence type="predicted"/>
<name>A0A437MIP1_9PROT</name>
<dbReference type="Gene3D" id="1.20.1290.10">
    <property type="entry name" value="AhpD-like"/>
    <property type="match status" value="1"/>
</dbReference>
<evidence type="ECO:0000313" key="2">
    <source>
        <dbReference type="Proteomes" id="UP000282957"/>
    </source>
</evidence>